<feature type="domain" description="STEEP1" evidence="2">
    <location>
        <begin position="6"/>
        <end position="175"/>
    </location>
</feature>
<feature type="compositionally biased region" description="Basic and acidic residues" evidence="1">
    <location>
        <begin position="67"/>
        <end position="77"/>
    </location>
</feature>
<evidence type="ECO:0000259" key="2">
    <source>
        <dbReference type="Pfam" id="PF25809"/>
    </source>
</evidence>
<dbReference type="EMBL" id="HG792015">
    <property type="protein sequence ID" value="CDM28176.1"/>
    <property type="molecule type" value="Genomic_DNA"/>
</dbReference>
<evidence type="ECO:0000256" key="1">
    <source>
        <dbReference type="SAM" id="MobiDB-lite"/>
    </source>
</evidence>
<feature type="compositionally biased region" description="Basic and acidic residues" evidence="1">
    <location>
        <begin position="140"/>
        <end position="150"/>
    </location>
</feature>
<name>W6PWJ8_PENRF</name>
<evidence type="ECO:0000313" key="3">
    <source>
        <dbReference type="EMBL" id="CDM28176.1"/>
    </source>
</evidence>
<dbReference type="OMA" id="CRVVMGY"/>
<reference evidence="3" key="1">
    <citation type="journal article" date="2014" name="Nat. Commun.">
        <title>Multiple recent horizontal transfers of a large genomic region in cheese making fungi.</title>
        <authorList>
            <person name="Cheeseman K."/>
            <person name="Ropars J."/>
            <person name="Renault P."/>
            <person name="Dupont J."/>
            <person name="Gouzy J."/>
            <person name="Branca A."/>
            <person name="Abraham A.L."/>
            <person name="Ceppi M."/>
            <person name="Conseiller E."/>
            <person name="Debuchy R."/>
            <person name="Malagnac F."/>
            <person name="Goarin A."/>
            <person name="Silar P."/>
            <person name="Lacoste S."/>
            <person name="Sallet E."/>
            <person name="Bensimon A."/>
            <person name="Giraud T."/>
            <person name="Brygoo Y."/>
        </authorList>
    </citation>
    <scope>NUCLEOTIDE SEQUENCE [LARGE SCALE GENOMIC DNA]</scope>
    <source>
        <strain evidence="3">FM164</strain>
    </source>
</reference>
<gene>
    <name evidence="3" type="ORF">PROQFM164_S01g001987</name>
</gene>
<dbReference type="InterPro" id="IPR057965">
    <property type="entry name" value="STEEP1_dom"/>
</dbReference>
<evidence type="ECO:0000313" key="4">
    <source>
        <dbReference type="Proteomes" id="UP000030686"/>
    </source>
</evidence>
<dbReference type="OrthoDB" id="418131at2759"/>
<organism evidence="3 4">
    <name type="scientific">Penicillium roqueforti (strain FM164)</name>
    <dbReference type="NCBI Taxonomy" id="1365484"/>
    <lineage>
        <taxon>Eukaryota</taxon>
        <taxon>Fungi</taxon>
        <taxon>Dikarya</taxon>
        <taxon>Ascomycota</taxon>
        <taxon>Pezizomycotina</taxon>
        <taxon>Eurotiomycetes</taxon>
        <taxon>Eurotiomycetidae</taxon>
        <taxon>Eurotiales</taxon>
        <taxon>Aspergillaceae</taxon>
        <taxon>Penicillium</taxon>
    </lineage>
</organism>
<dbReference type="STRING" id="1365484.W6PWJ8"/>
<feature type="region of interest" description="Disordered" evidence="1">
    <location>
        <begin position="140"/>
        <end position="164"/>
    </location>
</feature>
<accession>W6PWJ8</accession>
<feature type="region of interest" description="Disordered" evidence="1">
    <location>
        <begin position="65"/>
        <end position="85"/>
    </location>
</feature>
<dbReference type="AlphaFoldDB" id="W6PWJ8"/>
<dbReference type="Proteomes" id="UP000030686">
    <property type="component" value="Unassembled WGS sequence"/>
</dbReference>
<proteinExistence type="predicted"/>
<sequence>MTDHRLPIQTQHCRFCNHLLLATTRNISTLPRRGGEGKDKALILPLERKSSTDADADADIEADLEEEARTTETEPSSRKTRARHVSNHTTLLLATTIPDRRATIIRREDGIEKRILLRCGRCKVVVGYYLDRLHWASTGDRERERGGARDGEEEGEEERPPAVYLLPGAVVETEKLGGEGVGEREWREWVV</sequence>
<dbReference type="Pfam" id="PF25809">
    <property type="entry name" value="STEEP1"/>
    <property type="match status" value="1"/>
</dbReference>
<keyword evidence="4" id="KW-1185">Reference proteome</keyword>
<protein>
    <submittedName>
        <fullName evidence="3">Genomic scaffold, ProqFM164S01</fullName>
    </submittedName>
</protein>